<comment type="similarity">
    <text evidence="3">Belongs to the class-V pyridoxal-phosphate-dependent aminotransferase family. NifS/IscS subfamily.</text>
</comment>
<dbReference type="PROSITE" id="PS00595">
    <property type="entry name" value="AA_TRANSFER_CLASS_5"/>
    <property type="match status" value="1"/>
</dbReference>
<evidence type="ECO:0000256" key="2">
    <source>
        <dbReference type="ARBA" id="ARBA00003120"/>
    </source>
</evidence>
<keyword evidence="9" id="KW-0411">Iron-sulfur</keyword>
<dbReference type="FunFam" id="3.40.640.10:FF:000084">
    <property type="entry name" value="IscS-like cysteine desulfurase"/>
    <property type="match status" value="1"/>
</dbReference>
<evidence type="ECO:0000256" key="4">
    <source>
        <dbReference type="ARBA" id="ARBA00012239"/>
    </source>
</evidence>
<accession>A0A5K7Z4F7</accession>
<feature type="domain" description="Aminotransferase class V" evidence="12">
    <location>
        <begin position="5"/>
        <end position="365"/>
    </location>
</feature>
<evidence type="ECO:0000256" key="3">
    <source>
        <dbReference type="ARBA" id="ARBA00006490"/>
    </source>
</evidence>
<dbReference type="PIRSF" id="PIRSF005572">
    <property type="entry name" value="NifS"/>
    <property type="match status" value="1"/>
</dbReference>
<comment type="function">
    <text evidence="2">Catalyzes the removal of elemental sulfur atoms from cysteine to produce alanine. Seems to participate in the biosynthesis of the nitrogenase metalloclusters by providing the inorganic sulfur required for the Fe-S core formation.</text>
</comment>
<dbReference type="GO" id="GO:0031071">
    <property type="term" value="F:cysteine desulfurase activity"/>
    <property type="evidence" value="ECO:0007669"/>
    <property type="project" value="UniProtKB-EC"/>
</dbReference>
<evidence type="ECO:0000256" key="8">
    <source>
        <dbReference type="ARBA" id="ARBA00023004"/>
    </source>
</evidence>
<organism evidence="13 14">
    <name type="scientific">Desulfosarcina widdelii</name>
    <dbReference type="NCBI Taxonomy" id="947919"/>
    <lineage>
        <taxon>Bacteria</taxon>
        <taxon>Pseudomonadati</taxon>
        <taxon>Thermodesulfobacteriota</taxon>
        <taxon>Desulfobacteria</taxon>
        <taxon>Desulfobacterales</taxon>
        <taxon>Desulfosarcinaceae</taxon>
        <taxon>Desulfosarcina</taxon>
    </lineage>
</organism>
<dbReference type="RefSeq" id="WP_155305684.1">
    <property type="nucleotide sequence ID" value="NZ_AP021875.1"/>
</dbReference>
<evidence type="ECO:0000256" key="1">
    <source>
        <dbReference type="ARBA" id="ARBA00001933"/>
    </source>
</evidence>
<keyword evidence="14" id="KW-1185">Reference proteome</keyword>
<keyword evidence="5" id="KW-0808">Transferase</keyword>
<evidence type="ECO:0000256" key="11">
    <source>
        <dbReference type="RuleBase" id="RU004504"/>
    </source>
</evidence>
<dbReference type="InterPro" id="IPR016454">
    <property type="entry name" value="Cysteine_dSase"/>
</dbReference>
<keyword evidence="7" id="KW-0663">Pyridoxal phosphate</keyword>
<comment type="cofactor">
    <cofactor evidence="1 11">
        <name>pyridoxal 5'-phosphate</name>
        <dbReference type="ChEBI" id="CHEBI:597326"/>
    </cofactor>
</comment>
<evidence type="ECO:0000256" key="5">
    <source>
        <dbReference type="ARBA" id="ARBA00022679"/>
    </source>
</evidence>
<dbReference type="PANTHER" id="PTHR11601">
    <property type="entry name" value="CYSTEINE DESULFURYLASE FAMILY MEMBER"/>
    <property type="match status" value="1"/>
</dbReference>
<evidence type="ECO:0000313" key="14">
    <source>
        <dbReference type="Proteomes" id="UP000427769"/>
    </source>
</evidence>
<keyword evidence="6" id="KW-0479">Metal-binding</keyword>
<dbReference type="NCBIfam" id="NF002806">
    <property type="entry name" value="PRK02948.1"/>
    <property type="match status" value="1"/>
</dbReference>
<dbReference type="OrthoDB" id="9808002at2"/>
<evidence type="ECO:0000256" key="6">
    <source>
        <dbReference type="ARBA" id="ARBA00022723"/>
    </source>
</evidence>
<dbReference type="InterPro" id="IPR015422">
    <property type="entry name" value="PyrdxlP-dep_Trfase_small"/>
</dbReference>
<dbReference type="InterPro" id="IPR020578">
    <property type="entry name" value="Aminotrans_V_PyrdxlP_BS"/>
</dbReference>
<sequence length="382" mass="41599">MIQPVYLDYNGTTPHDPEVIAAMRPFLETEFGNPSSSHWYGIRPKKAVEAARRQVAALLGCEPTEVFFTSGGTESNNHAIKGAARALKDKGHHLITSTVEHPAILEVCRHLEGEGFTTTYVEVDDTGMVRVEDVAAAIRPETILITVMHANNEVGTIQPISEIGELAKKYNIHMHTDAAQSVGKIETNVQRLNVDMLSVAGHKVYAPKGIGALYVRKGVVPEKFCHGAGQEMGWRAGTENVLEIVGLGKACEMAERSLDHTQTHLKAMRDRLHRGLTDQLGEVRLNGHPEQRLPNTLSLSFKGLEANRILEEIGLEVAASAGAACHSDTVQLSHVLEAIRIPVKWAKGTVRFSTGRMTTADQIDQAVAVVVDAVVKLRKNPG</sequence>
<proteinExistence type="inferred from homology"/>
<dbReference type="InterPro" id="IPR000192">
    <property type="entry name" value="Aminotrans_V_dom"/>
</dbReference>
<dbReference type="SUPFAM" id="SSF53383">
    <property type="entry name" value="PLP-dependent transferases"/>
    <property type="match status" value="1"/>
</dbReference>
<keyword evidence="8" id="KW-0408">Iron</keyword>
<evidence type="ECO:0000256" key="9">
    <source>
        <dbReference type="ARBA" id="ARBA00023014"/>
    </source>
</evidence>
<reference evidence="13 14" key="1">
    <citation type="submission" date="2019-11" db="EMBL/GenBank/DDBJ databases">
        <title>Comparative genomics of hydrocarbon-degrading Desulfosarcina strains.</title>
        <authorList>
            <person name="Watanabe M."/>
            <person name="Kojima H."/>
            <person name="Fukui M."/>
        </authorList>
    </citation>
    <scope>NUCLEOTIDE SEQUENCE [LARGE SCALE GENOMIC DNA]</scope>
    <source>
        <strain evidence="13 14">PP31</strain>
    </source>
</reference>
<dbReference type="AlphaFoldDB" id="A0A5K7Z4F7"/>
<dbReference type="KEGG" id="dwd:DSCW_42990"/>
<dbReference type="Pfam" id="PF00266">
    <property type="entry name" value="Aminotran_5"/>
    <property type="match status" value="1"/>
</dbReference>
<evidence type="ECO:0000256" key="7">
    <source>
        <dbReference type="ARBA" id="ARBA00022898"/>
    </source>
</evidence>
<dbReference type="InterPro" id="IPR015424">
    <property type="entry name" value="PyrdxlP-dep_Trfase"/>
</dbReference>
<evidence type="ECO:0000313" key="13">
    <source>
        <dbReference type="EMBL" id="BBO76882.1"/>
    </source>
</evidence>
<dbReference type="GO" id="GO:0051536">
    <property type="term" value="F:iron-sulfur cluster binding"/>
    <property type="evidence" value="ECO:0007669"/>
    <property type="project" value="UniProtKB-KW"/>
</dbReference>
<dbReference type="Gene3D" id="1.10.260.50">
    <property type="match status" value="1"/>
</dbReference>
<comment type="catalytic activity">
    <reaction evidence="10">
        <text>(sulfur carrier)-H + L-cysteine = (sulfur carrier)-SH + L-alanine</text>
        <dbReference type="Rhea" id="RHEA:43892"/>
        <dbReference type="Rhea" id="RHEA-COMP:14737"/>
        <dbReference type="Rhea" id="RHEA-COMP:14739"/>
        <dbReference type="ChEBI" id="CHEBI:29917"/>
        <dbReference type="ChEBI" id="CHEBI:35235"/>
        <dbReference type="ChEBI" id="CHEBI:57972"/>
        <dbReference type="ChEBI" id="CHEBI:64428"/>
        <dbReference type="EC" id="2.8.1.7"/>
    </reaction>
</comment>
<evidence type="ECO:0000256" key="10">
    <source>
        <dbReference type="ARBA" id="ARBA00050776"/>
    </source>
</evidence>
<dbReference type="EC" id="2.8.1.7" evidence="4"/>
<dbReference type="PANTHER" id="PTHR11601:SF34">
    <property type="entry name" value="CYSTEINE DESULFURASE"/>
    <property type="match status" value="1"/>
</dbReference>
<dbReference type="Proteomes" id="UP000427769">
    <property type="component" value="Chromosome"/>
</dbReference>
<dbReference type="InterPro" id="IPR015421">
    <property type="entry name" value="PyrdxlP-dep_Trfase_major"/>
</dbReference>
<protein>
    <recommendedName>
        <fullName evidence="4">cysteine desulfurase</fullName>
        <ecNumber evidence="4">2.8.1.7</ecNumber>
    </recommendedName>
</protein>
<dbReference type="Gene3D" id="3.40.640.10">
    <property type="entry name" value="Type I PLP-dependent aspartate aminotransferase-like (Major domain)"/>
    <property type="match status" value="1"/>
</dbReference>
<evidence type="ECO:0000259" key="12">
    <source>
        <dbReference type="Pfam" id="PF00266"/>
    </source>
</evidence>
<name>A0A5K7Z4F7_9BACT</name>
<gene>
    <name evidence="13" type="primary">iscS</name>
    <name evidence="13" type="ORF">DSCW_42990</name>
</gene>
<dbReference type="EMBL" id="AP021875">
    <property type="protein sequence ID" value="BBO76882.1"/>
    <property type="molecule type" value="Genomic_DNA"/>
</dbReference>
<dbReference type="GO" id="GO:0046872">
    <property type="term" value="F:metal ion binding"/>
    <property type="evidence" value="ECO:0007669"/>
    <property type="project" value="UniProtKB-KW"/>
</dbReference>
<dbReference type="Gene3D" id="3.90.1150.10">
    <property type="entry name" value="Aspartate Aminotransferase, domain 1"/>
    <property type="match status" value="1"/>
</dbReference>